<dbReference type="EC" id="2.7.7.7" evidence="1"/>
<dbReference type="GO" id="GO:0006261">
    <property type="term" value="P:DNA-templated DNA replication"/>
    <property type="evidence" value="ECO:0007669"/>
    <property type="project" value="TreeGrafter"/>
</dbReference>
<dbReference type="Pfam" id="PF06144">
    <property type="entry name" value="DNA_pol3_delta"/>
    <property type="match status" value="1"/>
</dbReference>
<protein>
    <recommendedName>
        <fullName evidence="2">DNA polymerase III subunit delta</fullName>
        <ecNumber evidence="1">2.7.7.7</ecNumber>
    </recommendedName>
</protein>
<dbReference type="InterPro" id="IPR048466">
    <property type="entry name" value="DNA_pol3_delta-like_C"/>
</dbReference>
<evidence type="ECO:0000256" key="8">
    <source>
        <dbReference type="ARBA" id="ARBA00049244"/>
    </source>
</evidence>
<keyword evidence="3" id="KW-0808">Transferase</keyword>
<dbReference type="SUPFAM" id="SSF52540">
    <property type="entry name" value="P-loop containing nucleoside triphosphate hydrolases"/>
    <property type="match status" value="1"/>
</dbReference>
<gene>
    <name evidence="11" type="ORF">I41_41090</name>
</gene>
<dbReference type="Gene3D" id="3.40.50.300">
    <property type="entry name" value="P-loop containing nucleotide triphosphate hydrolases"/>
    <property type="match status" value="1"/>
</dbReference>
<sequence length="364" mass="40533">MPKKPATAAVSGFDVLIDAKSIQPAAVTVIVGDDGFLQHEVRRALIAKLCGDDPDAAAEHLDGERIEYRDLHDALSELSLFGSGQRVIVLEDADDLVKDNRDRLEDYVAKPRGDAILLLEVTTWPSNTRLAKAVAESGLTIKCATPAQGKELTEFTRQLKEWLTVVARREFNCELLKPAADLLVDLIPPEPGILYQEVARLSLLAEPSRRIDGSLVQQNVGGWRTRKTWDMIDAAADGRAADALQQLDRLLAAGDEPFALLPQMASTLRKFALAVRLFDQAERRRQAMSIRVALERAGMPPFKLNDAERQLKQIGRPRARQLYRWLLAADLELKGYNSTKDRARRVIETLIIRLSQHAALPAQR</sequence>
<dbReference type="KEGG" id="llh:I41_41090"/>
<accession>A0A517U2P9</accession>
<evidence type="ECO:0000256" key="7">
    <source>
        <dbReference type="ARBA" id="ARBA00034754"/>
    </source>
</evidence>
<organism evidence="11 12">
    <name type="scientific">Lacipirellula limnantheis</name>
    <dbReference type="NCBI Taxonomy" id="2528024"/>
    <lineage>
        <taxon>Bacteria</taxon>
        <taxon>Pseudomonadati</taxon>
        <taxon>Planctomycetota</taxon>
        <taxon>Planctomycetia</taxon>
        <taxon>Pirellulales</taxon>
        <taxon>Lacipirellulaceae</taxon>
        <taxon>Lacipirellula</taxon>
    </lineage>
</organism>
<dbReference type="InterPro" id="IPR027417">
    <property type="entry name" value="P-loop_NTPase"/>
</dbReference>
<evidence type="ECO:0000256" key="4">
    <source>
        <dbReference type="ARBA" id="ARBA00022695"/>
    </source>
</evidence>
<feature type="domain" description="DNA polymerase III delta subunit-like C-terminal" evidence="10">
    <location>
        <begin position="227"/>
        <end position="352"/>
    </location>
</feature>
<dbReference type="GO" id="GO:0003887">
    <property type="term" value="F:DNA-directed DNA polymerase activity"/>
    <property type="evidence" value="ECO:0007669"/>
    <property type="project" value="UniProtKB-KW"/>
</dbReference>
<dbReference type="InterPro" id="IPR008921">
    <property type="entry name" value="DNA_pol3_clamp-load_cplx_C"/>
</dbReference>
<dbReference type="PANTHER" id="PTHR34388">
    <property type="entry name" value="DNA POLYMERASE III SUBUNIT DELTA"/>
    <property type="match status" value="1"/>
</dbReference>
<dbReference type="GO" id="GO:0009360">
    <property type="term" value="C:DNA polymerase III complex"/>
    <property type="evidence" value="ECO:0007669"/>
    <property type="project" value="InterPro"/>
</dbReference>
<dbReference type="GO" id="GO:0003677">
    <property type="term" value="F:DNA binding"/>
    <property type="evidence" value="ECO:0007669"/>
    <property type="project" value="InterPro"/>
</dbReference>
<keyword evidence="6" id="KW-0239">DNA-directed DNA polymerase</keyword>
<dbReference type="SUPFAM" id="SSF48019">
    <property type="entry name" value="post-AAA+ oligomerization domain-like"/>
    <property type="match status" value="1"/>
</dbReference>
<proteinExistence type="inferred from homology"/>
<dbReference type="EMBL" id="CP036339">
    <property type="protein sequence ID" value="QDT74905.1"/>
    <property type="molecule type" value="Genomic_DNA"/>
</dbReference>
<dbReference type="Proteomes" id="UP000317909">
    <property type="component" value="Chromosome"/>
</dbReference>
<dbReference type="Gene3D" id="1.20.272.10">
    <property type="match status" value="1"/>
</dbReference>
<keyword evidence="4" id="KW-0548">Nucleotidyltransferase</keyword>
<comment type="catalytic activity">
    <reaction evidence="8">
        <text>DNA(n) + a 2'-deoxyribonucleoside 5'-triphosphate = DNA(n+1) + diphosphate</text>
        <dbReference type="Rhea" id="RHEA:22508"/>
        <dbReference type="Rhea" id="RHEA-COMP:17339"/>
        <dbReference type="Rhea" id="RHEA-COMP:17340"/>
        <dbReference type="ChEBI" id="CHEBI:33019"/>
        <dbReference type="ChEBI" id="CHEBI:61560"/>
        <dbReference type="ChEBI" id="CHEBI:173112"/>
        <dbReference type="EC" id="2.7.7.7"/>
    </reaction>
</comment>
<evidence type="ECO:0000256" key="3">
    <source>
        <dbReference type="ARBA" id="ARBA00022679"/>
    </source>
</evidence>
<comment type="similarity">
    <text evidence="7">Belongs to the DNA polymerase HolA subunit family.</text>
</comment>
<dbReference type="AlphaFoldDB" id="A0A517U2P9"/>
<dbReference type="PANTHER" id="PTHR34388:SF1">
    <property type="entry name" value="DNA POLYMERASE III SUBUNIT DELTA"/>
    <property type="match status" value="1"/>
</dbReference>
<dbReference type="InterPro" id="IPR005790">
    <property type="entry name" value="DNA_polIII_delta"/>
</dbReference>
<feature type="domain" description="DNA polymerase III delta N-terminal" evidence="9">
    <location>
        <begin position="29"/>
        <end position="141"/>
    </location>
</feature>
<evidence type="ECO:0000256" key="6">
    <source>
        <dbReference type="ARBA" id="ARBA00022932"/>
    </source>
</evidence>
<evidence type="ECO:0000259" key="9">
    <source>
        <dbReference type="Pfam" id="PF06144"/>
    </source>
</evidence>
<evidence type="ECO:0000313" key="12">
    <source>
        <dbReference type="Proteomes" id="UP000317909"/>
    </source>
</evidence>
<evidence type="ECO:0000256" key="1">
    <source>
        <dbReference type="ARBA" id="ARBA00012417"/>
    </source>
</evidence>
<evidence type="ECO:0000313" key="11">
    <source>
        <dbReference type="EMBL" id="QDT74905.1"/>
    </source>
</evidence>
<keyword evidence="12" id="KW-1185">Reference proteome</keyword>
<evidence type="ECO:0000259" key="10">
    <source>
        <dbReference type="Pfam" id="PF21694"/>
    </source>
</evidence>
<reference evidence="11 12" key="1">
    <citation type="submission" date="2019-02" db="EMBL/GenBank/DDBJ databases">
        <title>Deep-cultivation of Planctomycetes and their phenomic and genomic characterization uncovers novel biology.</title>
        <authorList>
            <person name="Wiegand S."/>
            <person name="Jogler M."/>
            <person name="Boedeker C."/>
            <person name="Pinto D."/>
            <person name="Vollmers J."/>
            <person name="Rivas-Marin E."/>
            <person name="Kohn T."/>
            <person name="Peeters S.H."/>
            <person name="Heuer A."/>
            <person name="Rast P."/>
            <person name="Oberbeckmann S."/>
            <person name="Bunk B."/>
            <person name="Jeske O."/>
            <person name="Meyerdierks A."/>
            <person name="Storesund J.E."/>
            <person name="Kallscheuer N."/>
            <person name="Luecker S."/>
            <person name="Lage O.M."/>
            <person name="Pohl T."/>
            <person name="Merkel B.J."/>
            <person name="Hornburger P."/>
            <person name="Mueller R.-W."/>
            <person name="Bruemmer F."/>
            <person name="Labrenz M."/>
            <person name="Spormann A.M."/>
            <person name="Op den Camp H."/>
            <person name="Overmann J."/>
            <person name="Amann R."/>
            <person name="Jetten M.S.M."/>
            <person name="Mascher T."/>
            <person name="Medema M.H."/>
            <person name="Devos D.P."/>
            <person name="Kaster A.-K."/>
            <person name="Ovreas L."/>
            <person name="Rohde M."/>
            <person name="Galperin M.Y."/>
            <person name="Jogler C."/>
        </authorList>
    </citation>
    <scope>NUCLEOTIDE SEQUENCE [LARGE SCALE GENOMIC DNA]</scope>
    <source>
        <strain evidence="11 12">I41</strain>
    </source>
</reference>
<name>A0A517U2P9_9BACT</name>
<dbReference type="RefSeq" id="WP_145434619.1">
    <property type="nucleotide sequence ID" value="NZ_CP036339.1"/>
</dbReference>
<evidence type="ECO:0000256" key="5">
    <source>
        <dbReference type="ARBA" id="ARBA00022705"/>
    </source>
</evidence>
<dbReference type="Pfam" id="PF21694">
    <property type="entry name" value="DNA_pol3_delta_C"/>
    <property type="match status" value="1"/>
</dbReference>
<dbReference type="OrthoDB" id="269621at2"/>
<dbReference type="NCBIfam" id="TIGR01128">
    <property type="entry name" value="holA"/>
    <property type="match status" value="1"/>
</dbReference>
<keyword evidence="5" id="KW-0235">DNA replication</keyword>
<dbReference type="InterPro" id="IPR010372">
    <property type="entry name" value="DNA_pol3_delta_N"/>
</dbReference>
<evidence type="ECO:0000256" key="2">
    <source>
        <dbReference type="ARBA" id="ARBA00017703"/>
    </source>
</evidence>